<name>A0A084WTM2_ANOSI</name>
<evidence type="ECO:0000313" key="3">
    <source>
        <dbReference type="EnsemblMetazoa" id="ASIC021800-PA"/>
    </source>
</evidence>
<feature type="region of interest" description="Disordered" evidence="1">
    <location>
        <begin position="435"/>
        <end position="464"/>
    </location>
</feature>
<dbReference type="OrthoDB" id="7739155at2759"/>
<dbReference type="EnsemblMetazoa" id="ASIC021800-RA">
    <property type="protein sequence ID" value="ASIC021800-PA"/>
    <property type="gene ID" value="ASIC021800"/>
</dbReference>
<dbReference type="EMBL" id="KE525420">
    <property type="protein sequence ID" value="KFB53566.1"/>
    <property type="molecule type" value="Genomic_DNA"/>
</dbReference>
<dbReference type="VEuPathDB" id="VectorBase:ASIC021800"/>
<evidence type="ECO:0000313" key="4">
    <source>
        <dbReference type="Proteomes" id="UP000030765"/>
    </source>
</evidence>
<feature type="compositionally biased region" description="Basic and acidic residues" evidence="1">
    <location>
        <begin position="437"/>
        <end position="447"/>
    </location>
</feature>
<feature type="compositionally biased region" description="Polar residues" evidence="1">
    <location>
        <begin position="448"/>
        <end position="464"/>
    </location>
</feature>
<evidence type="ECO:0000313" key="2">
    <source>
        <dbReference type="EMBL" id="KFB53566.1"/>
    </source>
</evidence>
<dbReference type="EMBL" id="ATLV01026902">
    <property type="status" value="NOT_ANNOTATED_CDS"/>
    <property type="molecule type" value="Genomic_DNA"/>
</dbReference>
<reference evidence="3" key="2">
    <citation type="submission" date="2020-05" db="UniProtKB">
        <authorList>
            <consortium name="EnsemblMetazoa"/>
        </authorList>
    </citation>
    <scope>IDENTIFICATION</scope>
</reference>
<keyword evidence="4" id="KW-1185">Reference proteome</keyword>
<proteinExistence type="predicted"/>
<gene>
    <name evidence="2" type="ORF">ZHAS_00021800</name>
</gene>
<reference evidence="2 4" key="1">
    <citation type="journal article" date="2014" name="BMC Genomics">
        <title>Genome sequence of Anopheles sinensis provides insight into genetics basis of mosquito competence for malaria parasites.</title>
        <authorList>
            <person name="Zhou D."/>
            <person name="Zhang D."/>
            <person name="Ding G."/>
            <person name="Shi L."/>
            <person name="Hou Q."/>
            <person name="Ye Y."/>
            <person name="Xu Y."/>
            <person name="Zhou H."/>
            <person name="Xiong C."/>
            <person name="Li S."/>
            <person name="Yu J."/>
            <person name="Hong S."/>
            <person name="Yu X."/>
            <person name="Zou P."/>
            <person name="Chen C."/>
            <person name="Chang X."/>
            <person name="Wang W."/>
            <person name="Lv Y."/>
            <person name="Sun Y."/>
            <person name="Ma L."/>
            <person name="Shen B."/>
            <person name="Zhu C."/>
        </authorList>
    </citation>
    <scope>NUCLEOTIDE SEQUENCE [LARGE SCALE GENOMIC DNA]</scope>
</reference>
<evidence type="ECO:0000256" key="1">
    <source>
        <dbReference type="SAM" id="MobiDB-lite"/>
    </source>
</evidence>
<dbReference type="AlphaFoldDB" id="A0A084WTM2"/>
<dbReference type="Proteomes" id="UP000030765">
    <property type="component" value="Unassembled WGS sequence"/>
</dbReference>
<accession>A0A084WTM2</accession>
<organism evidence="2">
    <name type="scientific">Anopheles sinensis</name>
    <name type="common">Mosquito</name>
    <dbReference type="NCBI Taxonomy" id="74873"/>
    <lineage>
        <taxon>Eukaryota</taxon>
        <taxon>Metazoa</taxon>
        <taxon>Ecdysozoa</taxon>
        <taxon>Arthropoda</taxon>
        <taxon>Hexapoda</taxon>
        <taxon>Insecta</taxon>
        <taxon>Pterygota</taxon>
        <taxon>Neoptera</taxon>
        <taxon>Endopterygota</taxon>
        <taxon>Diptera</taxon>
        <taxon>Nematocera</taxon>
        <taxon>Culicoidea</taxon>
        <taxon>Culicidae</taxon>
        <taxon>Anophelinae</taxon>
        <taxon>Anopheles</taxon>
    </lineage>
</organism>
<protein>
    <submittedName>
        <fullName evidence="2 3">Uncharacterized protein</fullName>
    </submittedName>
</protein>
<sequence>MRISKIKPPSSISSKNLATVYEKTRLLRTVLEREITRRIEDPIQRVSSTAAGHSRKPREVPLEVRQKLNFTGLDESKQDANLSLGILPSEDLNNFQHSSPNTSQRSENISDGILNASQMRYGSFDDNSANFDANYLLKRLQDQLVLHNTLVDASEKFPKSPSIDNLVKQCIKGTKALEDLKQRVARYKSLKRTMNVSVAEVPKIIRNAIECTDELNELSEQIMQFSGTSNADLFNRSSSTNQAIKDASLRLKEIEQLWANVPFPEEDDASLGLVHESEMQATDSFLQNVSTSLASVFESVNKSIEEVLRTPNTASLSALKTKLKDCHSFLHTITSDQSQLFDETLPSFEEPLEESELSLLTKLTDELNRSCKSETEAFLEIWKSPEKERFLHISKETIKSLSTLRDEANEMLQRIDSSKKEQKREQLIQRFENLRAAGKERSQEQTREQLSQRPTNLRDTATESPGYTSILLKDYLDEDDIFAETKSSNKSYATVGKRTVQFSEHAKSEANNASQIENRLELFLTEMNEFQEKVLRSNQIPMQNDHEGMKIVETKLDSLMEQITELVKILRSQGQSNQRDID</sequence>